<dbReference type="EMBL" id="LR796646">
    <property type="protein sequence ID" value="CAB4156969.1"/>
    <property type="molecule type" value="Genomic_DNA"/>
</dbReference>
<evidence type="ECO:0000313" key="4">
    <source>
        <dbReference type="EMBL" id="CAB4156969.1"/>
    </source>
</evidence>
<proteinExistence type="predicted"/>
<evidence type="ECO:0000313" key="3">
    <source>
        <dbReference type="EMBL" id="CAB4140342.1"/>
    </source>
</evidence>
<accession>A0A6J5M2E8</accession>
<gene>
    <name evidence="2" type="ORF">UFOVP356_18</name>
    <name evidence="3" type="ORF">UFOVP408_17</name>
    <name evidence="4" type="ORF">UFOVP676_56</name>
</gene>
<name>A0A6J5M2E8_9CAUD</name>
<keyword evidence="1" id="KW-0472">Membrane</keyword>
<feature type="transmembrane region" description="Helical" evidence="1">
    <location>
        <begin position="44"/>
        <end position="66"/>
    </location>
</feature>
<keyword evidence="1" id="KW-1133">Transmembrane helix</keyword>
<dbReference type="EMBL" id="LR796369">
    <property type="protein sequence ID" value="CAB4139924.1"/>
    <property type="molecule type" value="Genomic_DNA"/>
</dbReference>
<evidence type="ECO:0000313" key="2">
    <source>
        <dbReference type="EMBL" id="CAB4139924.1"/>
    </source>
</evidence>
<keyword evidence="1" id="KW-0812">Transmembrane</keyword>
<evidence type="ECO:0000256" key="1">
    <source>
        <dbReference type="SAM" id="Phobius"/>
    </source>
</evidence>
<sequence>MSDIDPREFGRLEAEVQSLRAQMTSMQVDLRELLELANRSKGGLWLGMSIAALAGSVVSWIVGHFFTK</sequence>
<dbReference type="EMBL" id="LR796373">
    <property type="protein sequence ID" value="CAB4140342.1"/>
    <property type="molecule type" value="Genomic_DNA"/>
</dbReference>
<organism evidence="3">
    <name type="scientific">uncultured Caudovirales phage</name>
    <dbReference type="NCBI Taxonomy" id="2100421"/>
    <lineage>
        <taxon>Viruses</taxon>
        <taxon>Duplodnaviria</taxon>
        <taxon>Heunggongvirae</taxon>
        <taxon>Uroviricota</taxon>
        <taxon>Caudoviricetes</taxon>
        <taxon>Peduoviridae</taxon>
        <taxon>Maltschvirus</taxon>
        <taxon>Maltschvirus maltsch</taxon>
    </lineage>
</organism>
<protein>
    <submittedName>
        <fullName evidence="3">Uncharacterized protein</fullName>
    </submittedName>
</protein>
<reference evidence="3" key="1">
    <citation type="submission" date="2020-04" db="EMBL/GenBank/DDBJ databases">
        <authorList>
            <person name="Chiriac C."/>
            <person name="Salcher M."/>
            <person name="Ghai R."/>
            <person name="Kavagutti S V."/>
        </authorList>
    </citation>
    <scope>NUCLEOTIDE SEQUENCE</scope>
</reference>